<evidence type="ECO:0000256" key="1">
    <source>
        <dbReference type="ARBA" id="ARBA00004611"/>
    </source>
</evidence>
<evidence type="ECO:0000256" key="7">
    <source>
        <dbReference type="ARBA" id="ARBA00023069"/>
    </source>
</evidence>
<dbReference type="Ensembl" id="ENSCPGT00000005062.1">
    <property type="protein sequence ID" value="ENSCPGP00000004602.1"/>
    <property type="gene ID" value="ENSCPGG00000003167.1"/>
</dbReference>
<keyword evidence="7" id="KW-0969">Cilium</keyword>
<reference evidence="13" key="1">
    <citation type="submission" date="2025-08" db="UniProtKB">
        <authorList>
            <consortium name="Ensembl"/>
        </authorList>
    </citation>
    <scope>IDENTIFICATION</scope>
</reference>
<evidence type="ECO:0000256" key="2">
    <source>
        <dbReference type="ARBA" id="ARBA00022490"/>
    </source>
</evidence>
<dbReference type="InterPro" id="IPR050576">
    <property type="entry name" value="Cilia_flagella_integrity"/>
</dbReference>
<dbReference type="Pfam" id="PF14580">
    <property type="entry name" value="LRR_9"/>
    <property type="match status" value="1"/>
</dbReference>
<keyword evidence="14" id="KW-1185">Reference proteome</keyword>
<evidence type="ECO:0000256" key="3">
    <source>
        <dbReference type="ARBA" id="ARBA00022614"/>
    </source>
</evidence>
<evidence type="ECO:0000313" key="14">
    <source>
        <dbReference type="Proteomes" id="UP000694419"/>
    </source>
</evidence>
<keyword evidence="3" id="KW-0433">Leucine-rich repeat</keyword>
<keyword evidence="9" id="KW-0966">Cell projection</keyword>
<keyword evidence="2" id="KW-0963">Cytoplasm</keyword>
<dbReference type="AlphaFoldDB" id="A0A8C3PIL0"/>
<keyword evidence="4" id="KW-0677">Repeat</keyword>
<dbReference type="SMART" id="SM00365">
    <property type="entry name" value="LRR_SD22"/>
    <property type="match status" value="4"/>
</dbReference>
<feature type="coiled-coil region" evidence="12">
    <location>
        <begin position="466"/>
        <end position="493"/>
    </location>
</feature>
<dbReference type="Gene3D" id="3.80.10.10">
    <property type="entry name" value="Ribonuclease Inhibitor"/>
    <property type="match status" value="2"/>
</dbReference>
<keyword evidence="5" id="KW-0282">Flagellum</keyword>
<sequence length="497" mass="57354">MSDIYNDIEPNVIDDEMVQKAIEEQFPEDIGKIAKREGINFKDVTELQLSFRNILQIDNLWQFENLTKLQLDNNIIEKIEALESLVHLVWLDLSFNNIEVIEGLDTLVKLQDLSLSNNRISKIEHMDALQELQIFSIGKNNLTTLEDVIYLRRFKKLRTLNLTGNPLCNDEHYTLFVVAYLPDLVYLDFRLVSDTTVSVSAFPACEIGQQHLTEHLLCCRLAFFILLTFMYAEDTEAAKLASLPGVGDLQEAYPSGDFVSVCENLFNYGLQEYEKREAEVSDFYESLHEALTANQQEGRKLILDFENRNKTVMLLDEIHNAGSYDIADSKRDEYRGDILQLSDALMALEMLIADQLEVRVHRVLRSAFSLTIFSTMTQCRDLENRHHEELLEISITALEKSLKNELDEDLPADVQMLLVDRTTIVNAVNTSHGIHLLKIDKRESDILSNINHWQTSVTEKAVQNEIDRNRERIREIVQYIDNLQEELDNLEIMEPIV</sequence>
<proteinExistence type="inferred from homology"/>
<evidence type="ECO:0000256" key="4">
    <source>
        <dbReference type="ARBA" id="ARBA00022737"/>
    </source>
</evidence>
<dbReference type="PANTHER" id="PTHR45973:SF12">
    <property type="entry name" value="DYNEIN REGULATORY COMPLEX SUBUNIT 3"/>
    <property type="match status" value="1"/>
</dbReference>
<evidence type="ECO:0000313" key="13">
    <source>
        <dbReference type="Ensembl" id="ENSCPGP00000004602.1"/>
    </source>
</evidence>
<name>A0A8C3PIL0_9CHAR</name>
<accession>A0A8C3PIL0</accession>
<organism evidence="13 14">
    <name type="scientific">Calidris pygmaea</name>
    <name type="common">Spoon-billed sandpiper</name>
    <dbReference type="NCBI Taxonomy" id="425635"/>
    <lineage>
        <taxon>Eukaryota</taxon>
        <taxon>Metazoa</taxon>
        <taxon>Chordata</taxon>
        <taxon>Craniata</taxon>
        <taxon>Vertebrata</taxon>
        <taxon>Euteleostomi</taxon>
        <taxon>Archelosauria</taxon>
        <taxon>Archosauria</taxon>
        <taxon>Dinosauria</taxon>
        <taxon>Saurischia</taxon>
        <taxon>Theropoda</taxon>
        <taxon>Coelurosauria</taxon>
        <taxon>Aves</taxon>
        <taxon>Neognathae</taxon>
        <taxon>Neoaves</taxon>
        <taxon>Charadriiformes</taxon>
        <taxon>Scolopacidae</taxon>
        <taxon>Calidris</taxon>
    </lineage>
</organism>
<dbReference type="SUPFAM" id="SSF52075">
    <property type="entry name" value="Outer arm dynein light chain 1"/>
    <property type="match status" value="1"/>
</dbReference>
<evidence type="ECO:0000256" key="12">
    <source>
        <dbReference type="SAM" id="Coils"/>
    </source>
</evidence>
<evidence type="ECO:0000256" key="9">
    <source>
        <dbReference type="ARBA" id="ARBA00023273"/>
    </source>
</evidence>
<evidence type="ECO:0000256" key="8">
    <source>
        <dbReference type="ARBA" id="ARBA00023212"/>
    </source>
</evidence>
<dbReference type="GO" id="GO:0005929">
    <property type="term" value="C:cilium"/>
    <property type="evidence" value="ECO:0007669"/>
    <property type="project" value="TreeGrafter"/>
</dbReference>
<dbReference type="PANTHER" id="PTHR45973">
    <property type="entry name" value="PROTEIN PHOSPHATASE 1 REGULATORY SUBUNIT SDS22-RELATED"/>
    <property type="match status" value="1"/>
</dbReference>
<keyword evidence="8" id="KW-0206">Cytoskeleton</keyword>
<evidence type="ECO:0000256" key="10">
    <source>
        <dbReference type="ARBA" id="ARBA00038378"/>
    </source>
</evidence>
<protein>
    <recommendedName>
        <fullName evidence="11">Dynein regulatory complex subunit 3</fullName>
    </recommendedName>
</protein>
<dbReference type="InterPro" id="IPR032675">
    <property type="entry name" value="LRR_dom_sf"/>
</dbReference>
<evidence type="ECO:0000256" key="6">
    <source>
        <dbReference type="ARBA" id="ARBA00023054"/>
    </source>
</evidence>
<dbReference type="InterPro" id="IPR001611">
    <property type="entry name" value="Leu-rich_rpt"/>
</dbReference>
<dbReference type="PROSITE" id="PS51450">
    <property type="entry name" value="LRR"/>
    <property type="match status" value="3"/>
</dbReference>
<dbReference type="Proteomes" id="UP000694419">
    <property type="component" value="Unplaced"/>
</dbReference>
<evidence type="ECO:0000256" key="11">
    <source>
        <dbReference type="ARBA" id="ARBA00040950"/>
    </source>
</evidence>
<comment type="similarity">
    <text evidence="10">Belongs to the DRC3 family.</text>
</comment>
<evidence type="ECO:0000256" key="5">
    <source>
        <dbReference type="ARBA" id="ARBA00022846"/>
    </source>
</evidence>
<keyword evidence="6 12" id="KW-0175">Coiled coil</keyword>
<comment type="subcellular location">
    <subcellularLocation>
        <location evidence="1">Cytoplasm</location>
        <location evidence="1">Cytoskeleton</location>
        <location evidence="1">Flagellum axoneme</location>
    </subcellularLocation>
</comment>
<reference evidence="13" key="2">
    <citation type="submission" date="2025-09" db="UniProtKB">
        <authorList>
            <consortium name="Ensembl"/>
        </authorList>
    </citation>
    <scope>IDENTIFICATION</scope>
</reference>